<dbReference type="SUPFAM" id="SSF55729">
    <property type="entry name" value="Acyl-CoA N-acyltransferases (Nat)"/>
    <property type="match status" value="1"/>
</dbReference>
<dbReference type="RefSeq" id="WP_162356257.1">
    <property type="nucleotide sequence ID" value="NZ_CP048209.1"/>
</dbReference>
<dbReference type="GO" id="GO:0016747">
    <property type="term" value="F:acyltransferase activity, transferring groups other than amino-acyl groups"/>
    <property type="evidence" value="ECO:0007669"/>
    <property type="project" value="InterPro"/>
</dbReference>
<dbReference type="Proteomes" id="UP000476064">
    <property type="component" value="Chromosome"/>
</dbReference>
<organism evidence="2 3">
    <name type="scientific">Paenibacillus lycopersici</name>
    <dbReference type="NCBI Taxonomy" id="2704462"/>
    <lineage>
        <taxon>Bacteria</taxon>
        <taxon>Bacillati</taxon>
        <taxon>Bacillota</taxon>
        <taxon>Bacilli</taxon>
        <taxon>Bacillales</taxon>
        <taxon>Paenibacillaceae</taxon>
        <taxon>Paenibacillus</taxon>
    </lineage>
</organism>
<gene>
    <name evidence="2" type="ORF">GXP70_09750</name>
</gene>
<dbReference type="PANTHER" id="PTHR43233">
    <property type="entry name" value="FAMILY N-ACETYLTRANSFERASE, PUTATIVE (AFU_ORTHOLOGUE AFUA_6G03350)-RELATED"/>
    <property type="match status" value="1"/>
</dbReference>
<accession>A0A6C0G5A3</accession>
<dbReference type="CDD" id="cd04301">
    <property type="entry name" value="NAT_SF"/>
    <property type="match status" value="1"/>
</dbReference>
<dbReference type="Pfam" id="PF13508">
    <property type="entry name" value="Acetyltransf_7"/>
    <property type="match status" value="1"/>
</dbReference>
<dbReference type="InterPro" id="IPR016181">
    <property type="entry name" value="Acyl_CoA_acyltransferase"/>
</dbReference>
<dbReference type="AlphaFoldDB" id="A0A6C0G5A3"/>
<dbReference type="PROSITE" id="PS51186">
    <property type="entry name" value="GNAT"/>
    <property type="match status" value="1"/>
</dbReference>
<dbReference type="EMBL" id="CP048209">
    <property type="protein sequence ID" value="QHT60195.1"/>
    <property type="molecule type" value="Genomic_DNA"/>
</dbReference>
<dbReference type="InterPro" id="IPR053144">
    <property type="entry name" value="Acetyltransferase_Butenolide"/>
</dbReference>
<dbReference type="InterPro" id="IPR000182">
    <property type="entry name" value="GNAT_dom"/>
</dbReference>
<protein>
    <submittedName>
        <fullName evidence="2">GNAT family N-acetyltransferase</fullName>
    </submittedName>
</protein>
<proteinExistence type="predicted"/>
<evidence type="ECO:0000259" key="1">
    <source>
        <dbReference type="PROSITE" id="PS51186"/>
    </source>
</evidence>
<dbReference type="PANTHER" id="PTHR43233:SF1">
    <property type="entry name" value="FAMILY N-ACETYLTRANSFERASE, PUTATIVE (AFU_ORTHOLOGUE AFUA_6G03350)-RELATED"/>
    <property type="match status" value="1"/>
</dbReference>
<name>A0A6C0G5A3_9BACL</name>
<feature type="domain" description="N-acetyltransferase" evidence="1">
    <location>
        <begin position="8"/>
        <end position="145"/>
    </location>
</feature>
<evidence type="ECO:0000313" key="2">
    <source>
        <dbReference type="EMBL" id="QHT60195.1"/>
    </source>
</evidence>
<evidence type="ECO:0000313" key="3">
    <source>
        <dbReference type="Proteomes" id="UP000476064"/>
    </source>
</evidence>
<reference evidence="2 3" key="1">
    <citation type="submission" date="2020-01" db="EMBL/GenBank/DDBJ databases">
        <title>Paenibacillus sp. nov., isolated from tomato rhizosphere.</title>
        <authorList>
            <person name="Weon H.-Y."/>
            <person name="Lee S.A."/>
        </authorList>
    </citation>
    <scope>NUCLEOTIDE SEQUENCE [LARGE SCALE GENOMIC DNA]</scope>
    <source>
        <strain evidence="2 3">12200R-189</strain>
    </source>
</reference>
<dbReference type="KEGG" id="plyc:GXP70_09750"/>
<dbReference type="Gene3D" id="3.40.630.30">
    <property type="match status" value="1"/>
</dbReference>
<keyword evidence="2" id="KW-0808">Transferase</keyword>
<keyword evidence="3" id="KW-1185">Reference proteome</keyword>
<sequence>MEIAFDTFVISDNKDKLDHAVIVDYLSRSYWANKRPEERILKSIANSVCYGVYEEGRQVGFARIVTDWATVFYLCDVFILEAYQGRGLGKRLIEAIVNAPEYEGVAGLLGTRDAHGLYERYGFEQIEGRFMRRAPQDAAARTNLGQNESEHAGS</sequence>